<proteinExistence type="predicted"/>
<keyword evidence="5" id="KW-0456">Lyase</keyword>
<accession>A0ABV2Q851</accession>
<evidence type="ECO:0000256" key="1">
    <source>
        <dbReference type="ARBA" id="ARBA00001968"/>
    </source>
</evidence>
<dbReference type="Proteomes" id="UP001549320">
    <property type="component" value="Unassembled WGS sequence"/>
</dbReference>
<dbReference type="Gene3D" id="3.50.30.40">
    <property type="entry name" value="Ribonuclease E inhibitor RraA/RraA-like"/>
    <property type="match status" value="1"/>
</dbReference>
<gene>
    <name evidence="5" type="ORF">ABIE13_002310</name>
</gene>
<dbReference type="CDD" id="cd16841">
    <property type="entry name" value="RraA_family"/>
    <property type="match status" value="1"/>
</dbReference>
<dbReference type="SUPFAM" id="SSF89562">
    <property type="entry name" value="RraA-like"/>
    <property type="match status" value="1"/>
</dbReference>
<dbReference type="InterPro" id="IPR005493">
    <property type="entry name" value="RraA/RraA-like"/>
</dbReference>
<comment type="cofactor">
    <cofactor evidence="1">
        <name>a divalent metal cation</name>
        <dbReference type="ChEBI" id="CHEBI:60240"/>
    </cofactor>
</comment>
<evidence type="ECO:0000256" key="2">
    <source>
        <dbReference type="ARBA" id="ARBA00016549"/>
    </source>
</evidence>
<comment type="caution">
    <text evidence="5">The sequence shown here is derived from an EMBL/GenBank/DDBJ whole genome shotgun (WGS) entry which is preliminary data.</text>
</comment>
<dbReference type="EMBL" id="JBEPSH010000004">
    <property type="protein sequence ID" value="MET4577199.1"/>
    <property type="molecule type" value="Genomic_DNA"/>
</dbReference>
<evidence type="ECO:0000313" key="6">
    <source>
        <dbReference type="Proteomes" id="UP001549320"/>
    </source>
</evidence>
<dbReference type="RefSeq" id="WP_354443378.1">
    <property type="nucleotide sequence ID" value="NZ_JBEPSH010000004.1"/>
</dbReference>
<evidence type="ECO:0000256" key="4">
    <source>
        <dbReference type="ARBA" id="ARBA00030169"/>
    </source>
</evidence>
<evidence type="ECO:0000256" key="3">
    <source>
        <dbReference type="ARBA" id="ARBA00029596"/>
    </source>
</evidence>
<reference evidence="5 6" key="1">
    <citation type="submission" date="2024-06" db="EMBL/GenBank/DDBJ databases">
        <title>Sorghum-associated microbial communities from plants grown in Nebraska, USA.</title>
        <authorList>
            <person name="Schachtman D."/>
        </authorList>
    </citation>
    <scope>NUCLEOTIDE SEQUENCE [LARGE SCALE GENOMIC DNA]</scope>
    <source>
        <strain evidence="5 6">2709</strain>
    </source>
</reference>
<organism evidence="5 6">
    <name type="scientific">Ottowia thiooxydans</name>
    <dbReference type="NCBI Taxonomy" id="219182"/>
    <lineage>
        <taxon>Bacteria</taxon>
        <taxon>Pseudomonadati</taxon>
        <taxon>Pseudomonadota</taxon>
        <taxon>Betaproteobacteria</taxon>
        <taxon>Burkholderiales</taxon>
        <taxon>Comamonadaceae</taxon>
        <taxon>Ottowia</taxon>
    </lineage>
</organism>
<dbReference type="Pfam" id="PF03737">
    <property type="entry name" value="RraA-like"/>
    <property type="match status" value="1"/>
</dbReference>
<name>A0ABV2Q851_9BURK</name>
<sequence>MNSSSVFQGKDRSALVEAFRAMPTGNICDAMEQLGLGCGAVHGLSPVSMTQPRAVGFAVTVRQATRHHVAKERQLAKHAAVIDDLLGPDDMLVIDAGGRKDVCTGGAILALRAQIKGAAGFVVNGCMRDVREIAELDFPVHLTGSSPVKSSPTLQTVAINEVVEIGHTQIRPGDLIVTDDTGIVTIAIEVAQQVLARAQEIQAKEAFITQLVKESISFSDALRRHVEQELAQKS</sequence>
<keyword evidence="6" id="KW-1185">Reference proteome</keyword>
<dbReference type="PANTHER" id="PTHR33254:SF4">
    <property type="entry name" value="4-HYDROXY-4-METHYL-2-OXOGLUTARATE ALDOLASE 3-RELATED"/>
    <property type="match status" value="1"/>
</dbReference>
<dbReference type="InterPro" id="IPR036704">
    <property type="entry name" value="RraA/RraA-like_sf"/>
</dbReference>
<protein>
    <recommendedName>
        <fullName evidence="2">Putative 4-hydroxy-4-methyl-2-oxoglutarate aldolase</fullName>
    </recommendedName>
    <alternativeName>
        <fullName evidence="3">Regulator of ribonuclease activity homolog</fullName>
    </alternativeName>
    <alternativeName>
        <fullName evidence="4">RraA-like protein</fullName>
    </alternativeName>
</protein>
<evidence type="ECO:0000313" key="5">
    <source>
        <dbReference type="EMBL" id="MET4577199.1"/>
    </source>
</evidence>
<dbReference type="GO" id="GO:0047443">
    <property type="term" value="F:4-hydroxy-4-methyl-2-oxoglutarate aldolase activity"/>
    <property type="evidence" value="ECO:0007669"/>
    <property type="project" value="UniProtKB-EC"/>
</dbReference>
<dbReference type="PANTHER" id="PTHR33254">
    <property type="entry name" value="4-HYDROXY-4-METHYL-2-OXOGLUTARATE ALDOLASE 3-RELATED"/>
    <property type="match status" value="1"/>
</dbReference>